<evidence type="ECO:0000313" key="2">
    <source>
        <dbReference type="EMBL" id="PNP48274.1"/>
    </source>
</evidence>
<gene>
    <name evidence="2" type="ORF">TGAMA5MH_00557</name>
</gene>
<dbReference type="EMBL" id="MTYH01000009">
    <property type="protein sequence ID" value="PNP48274.1"/>
    <property type="molecule type" value="Genomic_DNA"/>
</dbReference>
<dbReference type="OrthoDB" id="5413827at2759"/>
<dbReference type="Proteomes" id="UP000236546">
    <property type="component" value="Unassembled WGS sequence"/>
</dbReference>
<name>A0A2K0TRW3_9HYPO</name>
<reference evidence="2 3" key="1">
    <citation type="submission" date="2017-02" db="EMBL/GenBank/DDBJ databases">
        <title>Genomes of Trichoderma spp. with biocontrol activity.</title>
        <authorList>
            <person name="Gardiner D."/>
            <person name="Kazan K."/>
            <person name="Vos C."/>
            <person name="Harvey P."/>
        </authorList>
    </citation>
    <scope>NUCLEOTIDE SEQUENCE [LARGE SCALE GENOMIC DNA]</scope>
    <source>
        <strain evidence="2 3">A5MH</strain>
    </source>
</reference>
<feature type="region of interest" description="Disordered" evidence="1">
    <location>
        <begin position="1"/>
        <end position="37"/>
    </location>
</feature>
<dbReference type="InterPro" id="IPR038883">
    <property type="entry name" value="AN11006-like"/>
</dbReference>
<dbReference type="PANTHER" id="PTHR42085:SF2">
    <property type="entry name" value="F-BOX DOMAIN-CONTAINING PROTEIN"/>
    <property type="match status" value="1"/>
</dbReference>
<sequence>MDLPNLEELIDTIEPNDRTSRRRKHKDISGPDDTSVSDAVFKEAKAEVQRRREQYELNYLRPNGLDMELPLEEDYLGINALPRKRHWSRLRQRQEQLNIEHPQVIPKTLKAPAPFIPDPTTEESTHRYGYENEENEGNNRACNNGRPSKRTCRRSNVLPKVPLSQEFVDSEDESDEEELLECWVRKTPPTFMGIPREIRMKIYRHLLLSDKPITVHGQWRQVHRSNQLSLPMSILRTCKIVHDEACVVLYGENVFVYLLRDPIFSQRAILNLATDDEPFNDGESDSDSEYEDEEQDSFSCSNHREKRIDVDKYAHLFRKIVVEAEHNRYSKATQESMAEAIGFFATQHDDASRDDTCNIHTLTVRVSPLWNEEGGEPGAGRFTFVDFFETDAPVIRAIKALDCQILHVEILTRYMSRQSSNPTMTLSEDGSVRLTVNRRWERYHNMFRQGRVHQGVLDERDQVMIHRMKEMINRTSIAIDGLAKHVEAQCNERNFHQDTTMGLAINWPNINFDDSEDMNY</sequence>
<accession>A0A2K0TRW3</accession>
<proteinExistence type="predicted"/>
<organism evidence="2 3">
    <name type="scientific">Trichoderma gamsii</name>
    <dbReference type="NCBI Taxonomy" id="398673"/>
    <lineage>
        <taxon>Eukaryota</taxon>
        <taxon>Fungi</taxon>
        <taxon>Dikarya</taxon>
        <taxon>Ascomycota</taxon>
        <taxon>Pezizomycotina</taxon>
        <taxon>Sordariomycetes</taxon>
        <taxon>Hypocreomycetidae</taxon>
        <taxon>Hypocreales</taxon>
        <taxon>Hypocreaceae</taxon>
        <taxon>Trichoderma</taxon>
    </lineage>
</organism>
<comment type="caution">
    <text evidence="2">The sequence shown here is derived from an EMBL/GenBank/DDBJ whole genome shotgun (WGS) entry which is preliminary data.</text>
</comment>
<evidence type="ECO:0000313" key="3">
    <source>
        <dbReference type="Proteomes" id="UP000236546"/>
    </source>
</evidence>
<feature type="region of interest" description="Disordered" evidence="1">
    <location>
        <begin position="132"/>
        <end position="151"/>
    </location>
</feature>
<evidence type="ECO:0000256" key="1">
    <source>
        <dbReference type="SAM" id="MobiDB-lite"/>
    </source>
</evidence>
<feature type="region of interest" description="Disordered" evidence="1">
    <location>
        <begin position="275"/>
        <end position="301"/>
    </location>
</feature>
<dbReference type="AlphaFoldDB" id="A0A2K0TRW3"/>
<protein>
    <submittedName>
        <fullName evidence="2">Uncharacterized protein</fullName>
    </submittedName>
</protein>
<feature type="compositionally biased region" description="Acidic residues" evidence="1">
    <location>
        <begin position="275"/>
        <end position="296"/>
    </location>
</feature>
<dbReference type="PANTHER" id="PTHR42085">
    <property type="entry name" value="F-BOX DOMAIN-CONTAINING PROTEIN"/>
    <property type="match status" value="1"/>
</dbReference>